<protein>
    <submittedName>
        <fullName evidence="2">Uncharacterized protein</fullName>
    </submittedName>
</protein>
<feature type="region of interest" description="Disordered" evidence="1">
    <location>
        <begin position="17"/>
        <end position="83"/>
    </location>
</feature>
<sequence>MTTQREGFLGDILDKVKDLITDDETQDPKTPPQEDPPLTPQCCGMPPGHPLVGEPRLVSEGPVEHDKDCPNHPDNLTTEEVAS</sequence>
<feature type="compositionally biased region" description="Basic and acidic residues" evidence="1">
    <location>
        <begin position="62"/>
        <end position="71"/>
    </location>
</feature>
<dbReference type="EMBL" id="BAABBE010000057">
    <property type="protein sequence ID" value="GAA3686919.1"/>
    <property type="molecule type" value="Genomic_DNA"/>
</dbReference>
<feature type="compositionally biased region" description="Polar residues" evidence="1">
    <location>
        <begin position="74"/>
        <end position="83"/>
    </location>
</feature>
<dbReference type="RefSeq" id="WP_112230899.1">
    <property type="nucleotide sequence ID" value="NZ_BAABBE010000057.1"/>
</dbReference>
<proteinExistence type="predicted"/>
<feature type="compositionally biased region" description="Pro residues" evidence="1">
    <location>
        <begin position="29"/>
        <end position="39"/>
    </location>
</feature>
<accession>A0ABP7CFK6</accession>
<name>A0ABP7CFK6_9PSEU</name>
<evidence type="ECO:0000313" key="3">
    <source>
        <dbReference type="Proteomes" id="UP001500711"/>
    </source>
</evidence>
<keyword evidence="3" id="KW-1185">Reference proteome</keyword>
<evidence type="ECO:0000313" key="2">
    <source>
        <dbReference type="EMBL" id="GAA3686919.1"/>
    </source>
</evidence>
<dbReference type="Proteomes" id="UP001500711">
    <property type="component" value="Unassembled WGS sequence"/>
</dbReference>
<reference evidence="3" key="1">
    <citation type="journal article" date="2019" name="Int. J. Syst. Evol. Microbiol.">
        <title>The Global Catalogue of Microorganisms (GCM) 10K type strain sequencing project: providing services to taxonomists for standard genome sequencing and annotation.</title>
        <authorList>
            <consortium name="The Broad Institute Genomics Platform"/>
            <consortium name="The Broad Institute Genome Sequencing Center for Infectious Disease"/>
            <person name="Wu L."/>
            <person name="Ma J."/>
        </authorList>
    </citation>
    <scope>NUCLEOTIDE SEQUENCE [LARGE SCALE GENOMIC DNA]</scope>
    <source>
        <strain evidence="3">JCM 17494</strain>
    </source>
</reference>
<comment type="caution">
    <text evidence="2">The sequence shown here is derived from an EMBL/GenBank/DDBJ whole genome shotgun (WGS) entry which is preliminary data.</text>
</comment>
<gene>
    <name evidence="2" type="ORF">GCM10022267_87250</name>
</gene>
<organism evidence="2 3">
    <name type="scientific">Lentzea roselyniae</name>
    <dbReference type="NCBI Taxonomy" id="531940"/>
    <lineage>
        <taxon>Bacteria</taxon>
        <taxon>Bacillati</taxon>
        <taxon>Actinomycetota</taxon>
        <taxon>Actinomycetes</taxon>
        <taxon>Pseudonocardiales</taxon>
        <taxon>Pseudonocardiaceae</taxon>
        <taxon>Lentzea</taxon>
    </lineage>
</organism>
<evidence type="ECO:0000256" key="1">
    <source>
        <dbReference type="SAM" id="MobiDB-lite"/>
    </source>
</evidence>